<name>A0AAW0DYZ4_9AGAR</name>
<keyword evidence="3" id="KW-1185">Reference proteome</keyword>
<gene>
    <name evidence="2" type="ORF">R3P38DRAFT_2843910</name>
</gene>
<feature type="compositionally biased region" description="Basic and acidic residues" evidence="1">
    <location>
        <begin position="20"/>
        <end position="29"/>
    </location>
</feature>
<dbReference type="EMBL" id="JAWWNJ010000004">
    <property type="protein sequence ID" value="KAK7057979.1"/>
    <property type="molecule type" value="Genomic_DNA"/>
</dbReference>
<feature type="region of interest" description="Disordered" evidence="1">
    <location>
        <begin position="1"/>
        <end position="29"/>
    </location>
</feature>
<dbReference type="AlphaFoldDB" id="A0AAW0DYZ4"/>
<evidence type="ECO:0000313" key="2">
    <source>
        <dbReference type="EMBL" id="KAK7057979.1"/>
    </source>
</evidence>
<sequence length="309" mass="34619">MHDLDAQRQGNPPPYDTPGEPDKLKAAPGRAERQYLYYQVYAPDGAIPVKTAYDPENPEINPASHIVQSVQRCLLKAEGFNDPQHTRTGIYLSVTSKSAEAANSPIAVVRPPPTHGATPENPLALVHRELLTPLEMEAIAAIDLTKRREPDPQYLYYQLFTLTGEDISTVAFDSSEPSIGRIEWKHLSPPRDSNSLKYHIAKIEGKPIYRACNLYKDIGAQAEFGTVDNPVVLVQPERRVGLLNRPAKIISTDTKTLPGSNATMKFFAGMLRNVQGTDFRYFNVFLCRTTNPQDECKFVSRQWLKLLDE</sequence>
<dbReference type="Proteomes" id="UP001362999">
    <property type="component" value="Unassembled WGS sequence"/>
</dbReference>
<protein>
    <submittedName>
        <fullName evidence="2">Uncharacterized protein</fullName>
    </submittedName>
</protein>
<comment type="caution">
    <text evidence="2">The sequence shown here is derived from an EMBL/GenBank/DDBJ whole genome shotgun (WGS) entry which is preliminary data.</text>
</comment>
<evidence type="ECO:0000256" key="1">
    <source>
        <dbReference type="SAM" id="MobiDB-lite"/>
    </source>
</evidence>
<organism evidence="2 3">
    <name type="scientific">Favolaschia claudopus</name>
    <dbReference type="NCBI Taxonomy" id="2862362"/>
    <lineage>
        <taxon>Eukaryota</taxon>
        <taxon>Fungi</taxon>
        <taxon>Dikarya</taxon>
        <taxon>Basidiomycota</taxon>
        <taxon>Agaricomycotina</taxon>
        <taxon>Agaricomycetes</taxon>
        <taxon>Agaricomycetidae</taxon>
        <taxon>Agaricales</taxon>
        <taxon>Marasmiineae</taxon>
        <taxon>Mycenaceae</taxon>
        <taxon>Favolaschia</taxon>
    </lineage>
</organism>
<reference evidence="2 3" key="1">
    <citation type="journal article" date="2024" name="J Genomics">
        <title>Draft genome sequencing and assembly of Favolaschia claudopus CIRM-BRFM 2984 isolated from oak limbs.</title>
        <authorList>
            <person name="Navarro D."/>
            <person name="Drula E."/>
            <person name="Chaduli D."/>
            <person name="Cazenave R."/>
            <person name="Ahrendt S."/>
            <person name="Wang J."/>
            <person name="Lipzen A."/>
            <person name="Daum C."/>
            <person name="Barry K."/>
            <person name="Grigoriev I.V."/>
            <person name="Favel A."/>
            <person name="Rosso M.N."/>
            <person name="Martin F."/>
        </authorList>
    </citation>
    <scope>NUCLEOTIDE SEQUENCE [LARGE SCALE GENOMIC DNA]</scope>
    <source>
        <strain evidence="2 3">CIRM-BRFM 2984</strain>
    </source>
</reference>
<accession>A0AAW0DYZ4</accession>
<proteinExistence type="predicted"/>
<evidence type="ECO:0000313" key="3">
    <source>
        <dbReference type="Proteomes" id="UP001362999"/>
    </source>
</evidence>